<keyword evidence="3" id="KW-1003">Cell membrane</keyword>
<evidence type="ECO:0000313" key="9">
    <source>
        <dbReference type="EMBL" id="GBG18945.1"/>
    </source>
</evidence>
<sequence>MKFSLIVAWLQLTHKRTRLLIALAGIAFAIILMFMQLGFSDGLYDSNIRLHTKLKSDIFLISSRSIALNTLKTFSQRHLYQVQSFDGVESISSVYLDFGFWTNPQNYTSRQILIIGINPDEDVLDLPEVQENIDKIKIPDVALFDRNSRPEFGTIATEFDQGIAISTEVNNRQITIGALFELGTSFAANGTLITSDLNFLRIFDNKRQRGLIDIGLIRLKPNVNVKNLVEAMQKELPQDVRVLSKQEFIQLEKDYWKSSTAIGFIFTVGTIMGFMVGAVIVYQILYSDVSEHLAEYATLKAMGYKSSFLFSLVFQEAIILSVLGYIPGFSLCLGLYDMTRNATLLPIYMTFSRAATVVILTILMCAISGAIAIRKVQSADPADIF</sequence>
<evidence type="ECO:0000256" key="6">
    <source>
        <dbReference type="ARBA" id="ARBA00023136"/>
    </source>
</evidence>
<dbReference type="Proteomes" id="UP000245124">
    <property type="component" value="Unassembled WGS sequence"/>
</dbReference>
<proteinExistence type="predicted"/>
<gene>
    <name evidence="9" type="ORF">NIES4072_26100</name>
</gene>
<keyword evidence="6 7" id="KW-0472">Membrane</keyword>
<dbReference type="RefSeq" id="WP_109008844.1">
    <property type="nucleotide sequence ID" value="NZ_BDUD01000001.1"/>
</dbReference>
<organism evidence="9 10">
    <name type="scientific">Nostoc commune NIES-4072</name>
    <dbReference type="NCBI Taxonomy" id="2005467"/>
    <lineage>
        <taxon>Bacteria</taxon>
        <taxon>Bacillati</taxon>
        <taxon>Cyanobacteriota</taxon>
        <taxon>Cyanophyceae</taxon>
        <taxon>Nostocales</taxon>
        <taxon>Nostocaceae</taxon>
        <taxon>Nostoc</taxon>
    </lineage>
</organism>
<feature type="transmembrane region" description="Helical" evidence="7">
    <location>
        <begin position="261"/>
        <end position="286"/>
    </location>
</feature>
<evidence type="ECO:0000256" key="3">
    <source>
        <dbReference type="ARBA" id="ARBA00022475"/>
    </source>
</evidence>
<keyword evidence="2" id="KW-0813">Transport</keyword>
<evidence type="ECO:0000256" key="4">
    <source>
        <dbReference type="ARBA" id="ARBA00022692"/>
    </source>
</evidence>
<dbReference type="PIRSF" id="PIRSF031773">
    <property type="entry name" value="DevC"/>
    <property type="match status" value="1"/>
</dbReference>
<dbReference type="GO" id="GO:0005886">
    <property type="term" value="C:plasma membrane"/>
    <property type="evidence" value="ECO:0007669"/>
    <property type="project" value="UniProtKB-SubCell"/>
</dbReference>
<dbReference type="EMBL" id="BDUD01000001">
    <property type="protein sequence ID" value="GBG18945.1"/>
    <property type="molecule type" value="Genomic_DNA"/>
</dbReference>
<feature type="transmembrane region" description="Helical" evidence="7">
    <location>
        <begin position="20"/>
        <end position="39"/>
    </location>
</feature>
<dbReference type="InterPro" id="IPR005891">
    <property type="entry name" value="DevC"/>
</dbReference>
<reference evidence="9 10" key="1">
    <citation type="submission" date="2017-06" db="EMBL/GenBank/DDBJ databases">
        <title>Genome sequencing of cyanobaciteial culture collection at National Institute for Environmental Studies (NIES).</title>
        <authorList>
            <person name="Hirose Y."/>
            <person name="Shimura Y."/>
            <person name="Fujisawa T."/>
            <person name="Nakamura Y."/>
            <person name="Kawachi M."/>
        </authorList>
    </citation>
    <scope>NUCLEOTIDE SEQUENCE [LARGE SCALE GENOMIC DNA]</scope>
    <source>
        <strain evidence="9 10">NIES-4072</strain>
    </source>
</reference>
<accession>A0A2R5FKZ7</accession>
<dbReference type="Pfam" id="PF02687">
    <property type="entry name" value="FtsX"/>
    <property type="match status" value="1"/>
</dbReference>
<name>A0A2R5FKZ7_NOSCO</name>
<feature type="transmembrane region" description="Helical" evidence="7">
    <location>
        <begin position="347"/>
        <end position="373"/>
    </location>
</feature>
<dbReference type="AlphaFoldDB" id="A0A2R5FKZ7"/>
<evidence type="ECO:0000256" key="5">
    <source>
        <dbReference type="ARBA" id="ARBA00022989"/>
    </source>
</evidence>
<evidence type="ECO:0000259" key="8">
    <source>
        <dbReference type="Pfam" id="PF02687"/>
    </source>
</evidence>
<dbReference type="PANTHER" id="PTHR43738:SF1">
    <property type="entry name" value="HEMIN TRANSPORT SYSTEM PERMEASE PROTEIN HRTB-RELATED"/>
    <property type="match status" value="1"/>
</dbReference>
<keyword evidence="5 7" id="KW-1133">Transmembrane helix</keyword>
<feature type="domain" description="ABC3 transporter permease C-terminal" evidence="8">
    <location>
        <begin position="271"/>
        <end position="378"/>
    </location>
</feature>
<evidence type="ECO:0000313" key="10">
    <source>
        <dbReference type="Proteomes" id="UP000245124"/>
    </source>
</evidence>
<comment type="subcellular location">
    <subcellularLocation>
        <location evidence="1">Cell membrane</location>
        <topology evidence="1">Multi-pass membrane protein</topology>
    </subcellularLocation>
</comment>
<dbReference type="NCBIfam" id="TIGR01185">
    <property type="entry name" value="devC"/>
    <property type="match status" value="1"/>
</dbReference>
<dbReference type="PANTHER" id="PTHR43738">
    <property type="entry name" value="ABC TRANSPORTER, MEMBRANE PROTEIN"/>
    <property type="match status" value="1"/>
</dbReference>
<protein>
    <submittedName>
        <fullName evidence="9">DevC-like ABC transporter permease protein</fullName>
    </submittedName>
</protein>
<evidence type="ECO:0000256" key="7">
    <source>
        <dbReference type="SAM" id="Phobius"/>
    </source>
</evidence>
<comment type="caution">
    <text evidence="9">The sequence shown here is derived from an EMBL/GenBank/DDBJ whole genome shotgun (WGS) entry which is preliminary data.</text>
</comment>
<evidence type="ECO:0000256" key="2">
    <source>
        <dbReference type="ARBA" id="ARBA00022448"/>
    </source>
</evidence>
<feature type="transmembrane region" description="Helical" evidence="7">
    <location>
        <begin position="307"/>
        <end position="327"/>
    </location>
</feature>
<keyword evidence="10" id="KW-1185">Reference proteome</keyword>
<evidence type="ECO:0000256" key="1">
    <source>
        <dbReference type="ARBA" id="ARBA00004651"/>
    </source>
</evidence>
<dbReference type="OrthoDB" id="417886at2"/>
<dbReference type="InterPro" id="IPR003838">
    <property type="entry name" value="ABC3_permease_C"/>
</dbReference>
<keyword evidence="4 7" id="KW-0812">Transmembrane</keyword>
<dbReference type="InterPro" id="IPR051125">
    <property type="entry name" value="ABC-4/HrtB_transporter"/>
</dbReference>